<dbReference type="Pfam" id="PF02548">
    <property type="entry name" value="Pantoate_transf"/>
    <property type="match status" value="1"/>
</dbReference>
<evidence type="ECO:0000256" key="2">
    <source>
        <dbReference type="ARBA" id="ARBA00008676"/>
    </source>
</evidence>
<comment type="pathway">
    <text evidence="1 8">Cofactor biosynthesis; (R)-pantothenate biosynthesis; (R)-pantoate from 3-methyl-2-oxobutanoate: step 1/2.</text>
</comment>
<comment type="subunit">
    <text evidence="3 8">Homodecamer; pentamer of dimers.</text>
</comment>
<evidence type="ECO:0000256" key="3">
    <source>
        <dbReference type="ARBA" id="ARBA00011424"/>
    </source>
</evidence>
<dbReference type="GO" id="GO:0000287">
    <property type="term" value="F:magnesium ion binding"/>
    <property type="evidence" value="ECO:0007669"/>
    <property type="project" value="TreeGrafter"/>
</dbReference>
<dbReference type="EMBL" id="PIPT01000006">
    <property type="protein sequence ID" value="RUO47196.1"/>
    <property type="molecule type" value="Genomic_DNA"/>
</dbReference>
<protein>
    <recommendedName>
        <fullName evidence="8">3-methyl-2-oxobutanoate hydroxymethyltransferase</fullName>
        <ecNumber evidence="8">2.1.2.11</ecNumber>
    </recommendedName>
    <alternativeName>
        <fullName evidence="8">Ketopantoate hydroxymethyltransferase</fullName>
        <shortName evidence="8">KPHMT</shortName>
    </alternativeName>
</protein>
<evidence type="ECO:0000256" key="11">
    <source>
        <dbReference type="PIRSR" id="PIRSR000388-3"/>
    </source>
</evidence>
<feature type="binding site" evidence="8 11">
    <location>
        <position position="114"/>
    </location>
    <ligand>
        <name>Mg(2+)</name>
        <dbReference type="ChEBI" id="CHEBI:18420"/>
    </ligand>
</feature>
<dbReference type="InterPro" id="IPR003700">
    <property type="entry name" value="Pantoate_hydroxy_MeTrfase"/>
</dbReference>
<keyword evidence="13" id="KW-1185">Reference proteome</keyword>
<dbReference type="GO" id="GO:0005737">
    <property type="term" value="C:cytoplasm"/>
    <property type="evidence" value="ECO:0007669"/>
    <property type="project" value="UniProtKB-SubCell"/>
</dbReference>
<feature type="binding site" evidence="8 10">
    <location>
        <position position="84"/>
    </location>
    <ligand>
        <name>3-methyl-2-oxobutanoate</name>
        <dbReference type="ChEBI" id="CHEBI:11851"/>
    </ligand>
</feature>
<dbReference type="OrthoDB" id="9781789at2"/>
<keyword evidence="5 8" id="KW-0808">Transferase</keyword>
<keyword evidence="6 8" id="KW-0479">Metal-binding</keyword>
<evidence type="ECO:0000256" key="7">
    <source>
        <dbReference type="ARBA" id="ARBA00056497"/>
    </source>
</evidence>
<gene>
    <name evidence="8 12" type="primary">panB</name>
    <name evidence="12" type="ORF">CWE21_08325</name>
</gene>
<feature type="active site" description="Proton acceptor" evidence="8 9">
    <location>
        <position position="181"/>
    </location>
</feature>
<evidence type="ECO:0000256" key="9">
    <source>
        <dbReference type="PIRSR" id="PIRSR000388-1"/>
    </source>
</evidence>
<organism evidence="12 13">
    <name type="scientific">Pseudidiomarina aquimaris</name>
    <dbReference type="NCBI Taxonomy" id="641841"/>
    <lineage>
        <taxon>Bacteria</taxon>
        <taxon>Pseudomonadati</taxon>
        <taxon>Pseudomonadota</taxon>
        <taxon>Gammaproteobacteria</taxon>
        <taxon>Alteromonadales</taxon>
        <taxon>Idiomarinaceae</taxon>
        <taxon>Pseudidiomarina</taxon>
    </lineage>
</organism>
<evidence type="ECO:0000256" key="5">
    <source>
        <dbReference type="ARBA" id="ARBA00022679"/>
    </source>
</evidence>
<comment type="caution">
    <text evidence="12">The sequence shown here is derived from an EMBL/GenBank/DDBJ whole genome shotgun (WGS) entry which is preliminary data.</text>
</comment>
<keyword evidence="8" id="KW-0963">Cytoplasm</keyword>
<reference evidence="13" key="1">
    <citation type="journal article" date="2018" name="Front. Microbiol.">
        <title>Genome-Based Analysis Reveals the Taxonomy and Diversity of the Family Idiomarinaceae.</title>
        <authorList>
            <person name="Liu Y."/>
            <person name="Lai Q."/>
            <person name="Shao Z."/>
        </authorList>
    </citation>
    <scope>NUCLEOTIDE SEQUENCE [LARGE SCALE GENOMIC DNA]</scope>
    <source>
        <strain evidence="13">SW15</strain>
    </source>
</reference>
<name>A0A432XEY1_9GAMM</name>
<keyword evidence="12" id="KW-0489">Methyltransferase</keyword>
<feature type="binding site" evidence="8 10">
    <location>
        <begin position="45"/>
        <end position="46"/>
    </location>
    <ligand>
        <name>3-methyl-2-oxobutanoate</name>
        <dbReference type="ChEBI" id="CHEBI:11851"/>
    </ligand>
</feature>
<dbReference type="NCBIfam" id="NF001452">
    <property type="entry name" value="PRK00311.1"/>
    <property type="match status" value="1"/>
</dbReference>
<dbReference type="GO" id="GO:0032259">
    <property type="term" value="P:methylation"/>
    <property type="evidence" value="ECO:0007669"/>
    <property type="project" value="UniProtKB-KW"/>
</dbReference>
<dbReference type="HAMAP" id="MF_00156">
    <property type="entry name" value="PanB"/>
    <property type="match status" value="1"/>
</dbReference>
<comment type="function">
    <text evidence="7 8">Catalyzes the reversible reaction in which hydroxymethyl group from 5,10-methylenetetrahydrofolate is transferred onto alpha-ketoisovalerate to form ketopantoate.</text>
</comment>
<feature type="binding site" evidence="8 11">
    <location>
        <position position="45"/>
    </location>
    <ligand>
        <name>Mg(2+)</name>
        <dbReference type="ChEBI" id="CHEBI:18420"/>
    </ligand>
</feature>
<dbReference type="Gene3D" id="3.20.20.60">
    <property type="entry name" value="Phosphoenolpyruvate-binding domains"/>
    <property type="match status" value="1"/>
</dbReference>
<dbReference type="RefSeq" id="WP_126833986.1">
    <property type="nucleotide sequence ID" value="NZ_PIPT01000006.1"/>
</dbReference>
<dbReference type="PANTHER" id="PTHR20881:SF0">
    <property type="entry name" value="3-METHYL-2-OXOBUTANOATE HYDROXYMETHYLTRANSFERASE"/>
    <property type="match status" value="1"/>
</dbReference>
<feature type="binding site" evidence="8 10">
    <location>
        <position position="112"/>
    </location>
    <ligand>
        <name>3-methyl-2-oxobutanoate</name>
        <dbReference type="ChEBI" id="CHEBI:11851"/>
    </ligand>
</feature>
<dbReference type="EC" id="2.1.2.11" evidence="8"/>
<accession>A0A432XEY1</accession>
<evidence type="ECO:0000256" key="1">
    <source>
        <dbReference type="ARBA" id="ARBA00005033"/>
    </source>
</evidence>
<evidence type="ECO:0000313" key="13">
    <source>
        <dbReference type="Proteomes" id="UP000286678"/>
    </source>
</evidence>
<evidence type="ECO:0000256" key="10">
    <source>
        <dbReference type="PIRSR" id="PIRSR000388-2"/>
    </source>
</evidence>
<dbReference type="InterPro" id="IPR015813">
    <property type="entry name" value="Pyrv/PenolPyrv_kinase-like_dom"/>
</dbReference>
<dbReference type="FunFam" id="3.20.20.60:FF:000003">
    <property type="entry name" value="3-methyl-2-oxobutanoate hydroxymethyltransferase"/>
    <property type="match status" value="1"/>
</dbReference>
<dbReference type="CDD" id="cd06557">
    <property type="entry name" value="KPHMT-like"/>
    <property type="match status" value="1"/>
</dbReference>
<dbReference type="UniPathway" id="UPA00028">
    <property type="reaction ID" value="UER00003"/>
</dbReference>
<evidence type="ECO:0000256" key="4">
    <source>
        <dbReference type="ARBA" id="ARBA00022655"/>
    </source>
</evidence>
<keyword evidence="8 11" id="KW-0460">Magnesium</keyword>
<evidence type="ECO:0000256" key="6">
    <source>
        <dbReference type="ARBA" id="ARBA00022723"/>
    </source>
</evidence>
<comment type="similarity">
    <text evidence="2 8">Belongs to the PanB family.</text>
</comment>
<dbReference type="InterPro" id="IPR040442">
    <property type="entry name" value="Pyrv_kinase-like_dom_sf"/>
</dbReference>
<keyword evidence="4 8" id="KW-0566">Pantothenate biosynthesis</keyword>
<dbReference type="GO" id="GO:0008168">
    <property type="term" value="F:methyltransferase activity"/>
    <property type="evidence" value="ECO:0007669"/>
    <property type="project" value="UniProtKB-KW"/>
</dbReference>
<dbReference type="GO" id="GO:0003864">
    <property type="term" value="F:3-methyl-2-oxobutanoate hydroxymethyltransferase activity"/>
    <property type="evidence" value="ECO:0007669"/>
    <property type="project" value="UniProtKB-UniRule"/>
</dbReference>
<dbReference type="Proteomes" id="UP000286678">
    <property type="component" value="Unassembled WGS sequence"/>
</dbReference>
<dbReference type="SUPFAM" id="SSF51621">
    <property type="entry name" value="Phosphoenolpyruvate/pyruvate domain"/>
    <property type="match status" value="1"/>
</dbReference>
<proteinExistence type="inferred from homology"/>
<dbReference type="AlphaFoldDB" id="A0A432XEY1"/>
<dbReference type="PIRSF" id="PIRSF000388">
    <property type="entry name" value="Pantoate_hydroxy_MeTrfase"/>
    <property type="match status" value="1"/>
</dbReference>
<sequence>MAAMTIAKLAKMKADGEKIASLTAYDASFAKLFAQQGVDFMLVGDSLGNVVLGESSTLPVTVNDVAYHTRAVRNGAPDAFVMADMPFMSYATPQQACQEAAKLMRAGANMVKLEGGDWLLDTIRQLVERSVPVCAHLGLLPQSVNVLGGYKVQGKEASAAENTLRQALALQEAGAQLLVLECVPSSLAKRITEALDIPTIGIGAGPDCDGQILVMHDMLGMNSDYLPKFVKDFLAEANDLAGAVDLYVKQVKEGSFPGPEHSFKG</sequence>
<dbReference type="PANTHER" id="PTHR20881">
    <property type="entry name" value="3-METHYL-2-OXOBUTANOATE HYDROXYMETHYLTRANSFERASE"/>
    <property type="match status" value="1"/>
</dbReference>
<comment type="subcellular location">
    <subcellularLocation>
        <location evidence="8">Cytoplasm</location>
    </subcellularLocation>
</comment>
<dbReference type="GO" id="GO:0015940">
    <property type="term" value="P:pantothenate biosynthetic process"/>
    <property type="evidence" value="ECO:0007669"/>
    <property type="project" value="UniProtKB-UniRule"/>
</dbReference>
<dbReference type="NCBIfam" id="TIGR00222">
    <property type="entry name" value="panB"/>
    <property type="match status" value="1"/>
</dbReference>
<feature type="binding site" evidence="8 11">
    <location>
        <position position="84"/>
    </location>
    <ligand>
        <name>Mg(2+)</name>
        <dbReference type="ChEBI" id="CHEBI:18420"/>
    </ligand>
</feature>
<evidence type="ECO:0000313" key="12">
    <source>
        <dbReference type="EMBL" id="RUO47196.1"/>
    </source>
</evidence>
<comment type="catalytic activity">
    <reaction evidence="8">
        <text>(6R)-5,10-methylene-5,6,7,8-tetrahydrofolate + 3-methyl-2-oxobutanoate + H2O = 2-dehydropantoate + (6S)-5,6,7,8-tetrahydrofolate</text>
        <dbReference type="Rhea" id="RHEA:11824"/>
        <dbReference type="ChEBI" id="CHEBI:11561"/>
        <dbReference type="ChEBI" id="CHEBI:11851"/>
        <dbReference type="ChEBI" id="CHEBI:15377"/>
        <dbReference type="ChEBI" id="CHEBI:15636"/>
        <dbReference type="ChEBI" id="CHEBI:57453"/>
        <dbReference type="EC" id="2.1.2.11"/>
    </reaction>
</comment>
<evidence type="ECO:0000256" key="8">
    <source>
        <dbReference type="HAMAP-Rule" id="MF_00156"/>
    </source>
</evidence>
<comment type="cofactor">
    <cofactor evidence="8 11">
        <name>Mg(2+)</name>
        <dbReference type="ChEBI" id="CHEBI:18420"/>
    </cofactor>
    <text evidence="8 11">Binds 1 Mg(2+) ion per subunit.</text>
</comment>